<dbReference type="PANTHER" id="PTHR21310">
    <property type="entry name" value="AMINOGLYCOSIDE PHOSPHOTRANSFERASE-RELATED-RELATED"/>
    <property type="match status" value="1"/>
</dbReference>
<dbReference type="EMBL" id="VYQB01000005">
    <property type="protein sequence ID" value="KAA9018205.1"/>
    <property type="molecule type" value="Genomic_DNA"/>
</dbReference>
<dbReference type="Proteomes" id="UP000326364">
    <property type="component" value="Unassembled WGS sequence"/>
</dbReference>
<keyword evidence="3" id="KW-0808">Transferase</keyword>
<dbReference type="InterPro" id="IPR002575">
    <property type="entry name" value="Aminoglycoside_PTrfase"/>
</dbReference>
<feature type="domain" description="Aminoglycoside phosphotransferase" evidence="1">
    <location>
        <begin position="25"/>
        <end position="257"/>
    </location>
</feature>
<evidence type="ECO:0000259" key="1">
    <source>
        <dbReference type="Pfam" id="PF01636"/>
    </source>
</evidence>
<dbReference type="Proteomes" id="UP000325933">
    <property type="component" value="Unassembled WGS sequence"/>
</dbReference>
<proteinExistence type="predicted"/>
<dbReference type="GO" id="GO:0016740">
    <property type="term" value="F:transferase activity"/>
    <property type="evidence" value="ECO:0007669"/>
    <property type="project" value="UniProtKB-KW"/>
</dbReference>
<accession>A0A5J5I435</accession>
<gene>
    <name evidence="3" type="ORF">F4U95_08755</name>
    <name evidence="2" type="ORF">F4U96_08805</name>
</gene>
<organism evidence="3 4">
    <name type="scientific">Sphingobium limneticum</name>
    <dbReference type="NCBI Taxonomy" id="1007511"/>
    <lineage>
        <taxon>Bacteria</taxon>
        <taxon>Pseudomonadati</taxon>
        <taxon>Pseudomonadota</taxon>
        <taxon>Alphaproteobacteria</taxon>
        <taxon>Sphingomonadales</taxon>
        <taxon>Sphingomonadaceae</taxon>
        <taxon>Sphingobium</taxon>
    </lineage>
</organism>
<dbReference type="Gene3D" id="3.90.1200.10">
    <property type="match status" value="1"/>
</dbReference>
<keyword evidence="5" id="KW-1185">Reference proteome</keyword>
<dbReference type="InterPro" id="IPR011009">
    <property type="entry name" value="Kinase-like_dom_sf"/>
</dbReference>
<name>A0A5J5I435_9SPHN</name>
<dbReference type="SUPFAM" id="SSF56112">
    <property type="entry name" value="Protein kinase-like (PK-like)"/>
    <property type="match status" value="1"/>
</dbReference>
<comment type="caution">
    <text evidence="3">The sequence shown here is derived from an EMBL/GenBank/DDBJ whole genome shotgun (WGS) entry which is preliminary data.</text>
</comment>
<evidence type="ECO:0000313" key="5">
    <source>
        <dbReference type="Proteomes" id="UP000326364"/>
    </source>
</evidence>
<evidence type="ECO:0000313" key="2">
    <source>
        <dbReference type="EMBL" id="KAA9018205.1"/>
    </source>
</evidence>
<dbReference type="AlphaFoldDB" id="A0A5J5I435"/>
<dbReference type="Pfam" id="PF01636">
    <property type="entry name" value="APH"/>
    <property type="match status" value="1"/>
</dbReference>
<dbReference type="CDD" id="cd05154">
    <property type="entry name" value="ACAD10_11_N-like"/>
    <property type="match status" value="1"/>
</dbReference>
<dbReference type="EMBL" id="VYQA01000005">
    <property type="protein sequence ID" value="KAA9030841.1"/>
    <property type="molecule type" value="Genomic_DNA"/>
</dbReference>
<dbReference type="InterPro" id="IPR051678">
    <property type="entry name" value="AGP_Transferase"/>
</dbReference>
<protein>
    <submittedName>
        <fullName evidence="3">Phosphotransferase family protein</fullName>
    </submittedName>
</protein>
<dbReference type="InterPro" id="IPR041726">
    <property type="entry name" value="ACAD10_11_N"/>
</dbReference>
<dbReference type="RefSeq" id="WP_150425391.1">
    <property type="nucleotide sequence ID" value="NZ_VYQA01000005.1"/>
</dbReference>
<dbReference type="PANTHER" id="PTHR21310:SF40">
    <property type="entry name" value="AMINOGLYCOSIDE PHOSPHOTRANSFERASE DOMAIN-CONTAINING PROTEIN-RELATED"/>
    <property type="match status" value="1"/>
</dbReference>
<evidence type="ECO:0000313" key="3">
    <source>
        <dbReference type="EMBL" id="KAA9030841.1"/>
    </source>
</evidence>
<sequence length="327" mass="35247">MARDTDRLAEGLRAFLPRGAGITGVKTLSAGHSNETYLVEGLNEILRMPPSEEGLLPPYDMARQHAVLSAVKAHAPAVPLPAMLELSTDPSVVGDDFFLMECVPGEAFEYVTPDWVKADPVAVPDSICRQWFDAVIGLHTMPVGEMPPGGRTVQQEAQHWLDVARSAEATTDLIGVLEDLTARPPATSGAPTPVHGDPKHGNCLWHQGRLTALLDWEMAQISEPLLDLGYILMFHDQGEASLADAGFEQPGWWSPERMIAEWEKGTGRTAVDVARYTVLGQAKVAAIIALGAYLFTSGKVADVRFKAFGAVLPAYTKLLVSRAMAAA</sequence>
<dbReference type="Gene3D" id="3.30.200.20">
    <property type="entry name" value="Phosphorylase Kinase, domain 1"/>
    <property type="match status" value="1"/>
</dbReference>
<evidence type="ECO:0000313" key="4">
    <source>
        <dbReference type="Proteomes" id="UP000325933"/>
    </source>
</evidence>
<reference evidence="4 5" key="1">
    <citation type="submission" date="2019-09" db="EMBL/GenBank/DDBJ databases">
        <authorList>
            <person name="Feng G."/>
        </authorList>
    </citation>
    <scope>NUCLEOTIDE SEQUENCE [LARGE SCALE GENOMIC DNA]</scope>
    <source>
        <strain evidence="3 4">KACC 19283</strain>
        <strain evidence="2 5">KACC 19284</strain>
    </source>
</reference>